<dbReference type="Gene3D" id="1.10.10.10">
    <property type="entry name" value="Winged helix-like DNA-binding domain superfamily/Winged helix DNA-binding domain"/>
    <property type="match status" value="1"/>
</dbReference>
<keyword evidence="2" id="KW-0238">DNA-binding</keyword>
<dbReference type="PANTHER" id="PTHR39515:SF2">
    <property type="entry name" value="HTH-TYPE TRANSCRIPTIONAL REGULATOR RV0880"/>
    <property type="match status" value="1"/>
</dbReference>
<dbReference type="EMBL" id="CP032550">
    <property type="protein sequence ID" value="QGU28366.1"/>
    <property type="molecule type" value="Genomic_DNA"/>
</dbReference>
<evidence type="ECO:0000256" key="2">
    <source>
        <dbReference type="ARBA" id="ARBA00023125"/>
    </source>
</evidence>
<dbReference type="SUPFAM" id="SSF46785">
    <property type="entry name" value="Winged helix' DNA-binding domain"/>
    <property type="match status" value="1"/>
</dbReference>
<dbReference type="Proteomes" id="UP000422989">
    <property type="component" value="Chromosome"/>
</dbReference>
<protein>
    <submittedName>
        <fullName evidence="5">MarR family transcriptional regulator</fullName>
    </submittedName>
</protein>
<gene>
    <name evidence="5" type="ORF">D7D94_12285</name>
</gene>
<name>A0A6I6DW57_9MICO</name>
<dbReference type="AlphaFoldDB" id="A0A6I6DW57"/>
<keyword evidence="6" id="KW-1185">Reference proteome</keyword>
<dbReference type="OrthoDB" id="9804055at2"/>
<reference evidence="5 6" key="1">
    <citation type="submission" date="2018-09" db="EMBL/GenBank/DDBJ databases">
        <title>Whole genome sequencing of Microbacterium oryzae strain MB-10T.</title>
        <authorList>
            <person name="Das S.K."/>
        </authorList>
    </citation>
    <scope>NUCLEOTIDE SEQUENCE [LARGE SCALE GENOMIC DNA]</scope>
    <source>
        <strain evidence="5 6">MB-10</strain>
    </source>
</reference>
<proteinExistence type="predicted"/>
<dbReference type="SMART" id="SM00347">
    <property type="entry name" value="HTH_MARR"/>
    <property type="match status" value="1"/>
</dbReference>
<dbReference type="InterPro" id="IPR000835">
    <property type="entry name" value="HTH_MarR-typ"/>
</dbReference>
<dbReference type="InterPro" id="IPR036388">
    <property type="entry name" value="WH-like_DNA-bd_sf"/>
</dbReference>
<dbReference type="Pfam" id="PF12802">
    <property type="entry name" value="MarR_2"/>
    <property type="match status" value="1"/>
</dbReference>
<dbReference type="GO" id="GO:0003677">
    <property type="term" value="F:DNA binding"/>
    <property type="evidence" value="ECO:0007669"/>
    <property type="project" value="UniProtKB-KW"/>
</dbReference>
<dbReference type="PROSITE" id="PS50995">
    <property type="entry name" value="HTH_MARR_2"/>
    <property type="match status" value="1"/>
</dbReference>
<keyword evidence="1" id="KW-0805">Transcription regulation</keyword>
<dbReference type="InterPro" id="IPR023187">
    <property type="entry name" value="Tscrpt_reg_MarR-type_CS"/>
</dbReference>
<feature type="domain" description="HTH marR-type" evidence="4">
    <location>
        <begin position="17"/>
        <end position="145"/>
    </location>
</feature>
<sequence>MIHMAKQSASSKLSADASELRAAVFRLSRRLKQQRAVSDMTDGQFAVLVALKLHGPHTLSALAEREGVTAPSMNRTVNCLEELGHLSRTENGVDRRKVDIVITDSGRRVVEETVRRRDEWLSKVLSGLDGDDRETLRRAAAIIMREVER</sequence>
<dbReference type="InterPro" id="IPR052526">
    <property type="entry name" value="HTH-type_Bedaq_tolerance"/>
</dbReference>
<evidence type="ECO:0000259" key="4">
    <source>
        <dbReference type="PROSITE" id="PS50995"/>
    </source>
</evidence>
<dbReference type="InterPro" id="IPR036390">
    <property type="entry name" value="WH_DNA-bd_sf"/>
</dbReference>
<accession>A0A6I6DW57</accession>
<dbReference type="GO" id="GO:0003700">
    <property type="term" value="F:DNA-binding transcription factor activity"/>
    <property type="evidence" value="ECO:0007669"/>
    <property type="project" value="InterPro"/>
</dbReference>
<dbReference type="PROSITE" id="PS01117">
    <property type="entry name" value="HTH_MARR_1"/>
    <property type="match status" value="1"/>
</dbReference>
<evidence type="ECO:0000256" key="3">
    <source>
        <dbReference type="ARBA" id="ARBA00023163"/>
    </source>
</evidence>
<evidence type="ECO:0000313" key="6">
    <source>
        <dbReference type="Proteomes" id="UP000422989"/>
    </source>
</evidence>
<evidence type="ECO:0000256" key="1">
    <source>
        <dbReference type="ARBA" id="ARBA00023015"/>
    </source>
</evidence>
<evidence type="ECO:0000313" key="5">
    <source>
        <dbReference type="EMBL" id="QGU28366.1"/>
    </source>
</evidence>
<keyword evidence="3" id="KW-0804">Transcription</keyword>
<dbReference type="PANTHER" id="PTHR39515">
    <property type="entry name" value="CONSERVED PROTEIN"/>
    <property type="match status" value="1"/>
</dbReference>
<dbReference type="KEGG" id="moj:D7D94_12285"/>
<organism evidence="5 6">
    <name type="scientific">Microbacterium oryzae</name>
    <dbReference type="NCBI Taxonomy" id="743009"/>
    <lineage>
        <taxon>Bacteria</taxon>
        <taxon>Bacillati</taxon>
        <taxon>Actinomycetota</taxon>
        <taxon>Actinomycetes</taxon>
        <taxon>Micrococcales</taxon>
        <taxon>Microbacteriaceae</taxon>
        <taxon>Microbacterium</taxon>
    </lineage>
</organism>